<dbReference type="AlphaFoldDB" id="A0A8S9N3N3"/>
<gene>
    <name evidence="1" type="ORF">F2Q69_00052236</name>
</gene>
<evidence type="ECO:0000313" key="2">
    <source>
        <dbReference type="Proteomes" id="UP000712600"/>
    </source>
</evidence>
<organism evidence="1 2">
    <name type="scientific">Brassica cretica</name>
    <name type="common">Mustard</name>
    <dbReference type="NCBI Taxonomy" id="69181"/>
    <lineage>
        <taxon>Eukaryota</taxon>
        <taxon>Viridiplantae</taxon>
        <taxon>Streptophyta</taxon>
        <taxon>Embryophyta</taxon>
        <taxon>Tracheophyta</taxon>
        <taxon>Spermatophyta</taxon>
        <taxon>Magnoliopsida</taxon>
        <taxon>eudicotyledons</taxon>
        <taxon>Gunneridae</taxon>
        <taxon>Pentapetalae</taxon>
        <taxon>rosids</taxon>
        <taxon>malvids</taxon>
        <taxon>Brassicales</taxon>
        <taxon>Brassicaceae</taxon>
        <taxon>Brassiceae</taxon>
        <taxon>Brassica</taxon>
    </lineage>
</organism>
<dbReference type="Proteomes" id="UP000712600">
    <property type="component" value="Unassembled WGS sequence"/>
</dbReference>
<proteinExistence type="predicted"/>
<name>A0A8S9N3N3_BRACR</name>
<protein>
    <submittedName>
        <fullName evidence="1">Uncharacterized protein</fullName>
    </submittedName>
</protein>
<dbReference type="EMBL" id="QGKX02002183">
    <property type="protein sequence ID" value="KAF3487370.1"/>
    <property type="molecule type" value="Genomic_DNA"/>
</dbReference>
<reference evidence="1" key="1">
    <citation type="submission" date="2019-12" db="EMBL/GenBank/DDBJ databases">
        <title>Genome sequencing and annotation of Brassica cretica.</title>
        <authorList>
            <person name="Studholme D.J."/>
            <person name="Sarris P."/>
        </authorList>
    </citation>
    <scope>NUCLEOTIDE SEQUENCE</scope>
    <source>
        <strain evidence="1">PFS-109/04</strain>
        <tissue evidence="1">Leaf</tissue>
    </source>
</reference>
<accession>A0A8S9N3N3</accession>
<comment type="caution">
    <text evidence="1">The sequence shown here is derived from an EMBL/GenBank/DDBJ whole genome shotgun (WGS) entry which is preliminary data.</text>
</comment>
<evidence type="ECO:0000313" key="1">
    <source>
        <dbReference type="EMBL" id="KAF3487370.1"/>
    </source>
</evidence>
<sequence>MSTQPQNLEPTSSSVQLTSLIFSTVQSVDSLVKGTHLGPGCCNIFDSDFNHCPDWAELMLTLRDSSAWSEGVYYVRRVGETDSQDVYTVFSDHTNDCAVGAKYEWEAISVALFWTLKASLSMPSDDLVKIRFLLFDPAEPSSDVRIKDESEGEDDQMGNSRLIWIEPKCIKITLQLM</sequence>